<comment type="caution">
    <text evidence="1">The sequence shown here is derived from an EMBL/GenBank/DDBJ whole genome shotgun (WGS) entry which is preliminary data.</text>
</comment>
<dbReference type="Proteomes" id="UP000019276">
    <property type="component" value="Unassembled WGS sequence"/>
</dbReference>
<dbReference type="OrthoDB" id="9153755at2"/>
<keyword evidence="2" id="KW-1185">Reference proteome</keyword>
<dbReference type="InterPro" id="IPR018759">
    <property type="entry name" value="BBP2_2"/>
</dbReference>
<dbReference type="AlphaFoldDB" id="W7QVU5"/>
<dbReference type="Pfam" id="PF10082">
    <property type="entry name" value="BBP2_2"/>
    <property type="match status" value="1"/>
</dbReference>
<proteinExistence type="predicted"/>
<accession>W7QVU5</accession>
<evidence type="ECO:0000313" key="1">
    <source>
        <dbReference type="EMBL" id="EWH09410.1"/>
    </source>
</evidence>
<sequence length="395" mass="44555">MHKTVKPIATAYLMLTSYSSHAQQQPIRLAEGVELIPAVTINYRHDNNIYYAESNRETGSVLQTTPQLKLTIHNENYTSQIDYVGKYGHYLNIQEPDYYDQGLAAKLSNSAHSKHNVQIGAKIVQGHQPRGTGLTEFDANITSRAIKFNQYQIDSRYEYGSQGAKGKLAIGINLSQLDYGNFKQLTKNNEYAKYRVFSEFDYKIGKVTALSIDLNQTKIVYKHSDSNLASRDSTESRLLVGAKWSGKSHLTGQIKFGFQNKTFDAATRANFNGLAVDINLNWQATSYSEFKLTLGKATKESYSNGDYIAESSTELAWEHAWSAFFKSQIQVGYSNEDYVGLDRIDHSRHVKLGLSYLPTKTIRLTASNQIDVKDSTLNQIEYNKNIFSVTLEVLL</sequence>
<evidence type="ECO:0008006" key="3">
    <source>
        <dbReference type="Google" id="ProtNLM"/>
    </source>
</evidence>
<dbReference type="EMBL" id="ARZY01000024">
    <property type="protein sequence ID" value="EWH09410.1"/>
    <property type="molecule type" value="Genomic_DNA"/>
</dbReference>
<organism evidence="1 2">
    <name type="scientific">Catenovulum agarivorans DS-2</name>
    <dbReference type="NCBI Taxonomy" id="1328313"/>
    <lineage>
        <taxon>Bacteria</taxon>
        <taxon>Pseudomonadati</taxon>
        <taxon>Pseudomonadota</taxon>
        <taxon>Gammaproteobacteria</taxon>
        <taxon>Alteromonadales</taxon>
        <taxon>Alteromonadaceae</taxon>
        <taxon>Catenovulum</taxon>
    </lineage>
</organism>
<dbReference type="STRING" id="1328313.DS2_12779"/>
<evidence type="ECO:0000313" key="2">
    <source>
        <dbReference type="Proteomes" id="UP000019276"/>
    </source>
</evidence>
<protein>
    <recommendedName>
        <fullName evidence="3">Capsular polysaccharide synthesis enzyme CpsB</fullName>
    </recommendedName>
</protein>
<reference evidence="1 2" key="1">
    <citation type="journal article" date="2014" name="Genome Announc.">
        <title>Draft Genome Sequence of the Agar-Degrading Bacterium Catenovulum sp. Strain DS-2, Isolated from Intestines of Haliotis diversicolor.</title>
        <authorList>
            <person name="Shan D."/>
            <person name="Li X."/>
            <person name="Gu Z."/>
            <person name="Wei G."/>
            <person name="Gao Z."/>
            <person name="Shao Z."/>
        </authorList>
    </citation>
    <scope>NUCLEOTIDE SEQUENCE [LARGE SCALE GENOMIC DNA]</scope>
    <source>
        <strain evidence="1 2">DS-2</strain>
    </source>
</reference>
<dbReference type="eggNOG" id="COG5338">
    <property type="taxonomic scope" value="Bacteria"/>
</dbReference>
<name>W7QVU5_9ALTE</name>
<dbReference type="RefSeq" id="WP_035015207.1">
    <property type="nucleotide sequence ID" value="NZ_ARZY01000024.1"/>
</dbReference>
<gene>
    <name evidence="1" type="ORF">DS2_12779</name>
</gene>